<comment type="caution">
    <text evidence="1">The sequence shown here is derived from an EMBL/GenBank/DDBJ whole genome shotgun (WGS) entry which is preliminary data.</text>
</comment>
<evidence type="ECO:0000313" key="1">
    <source>
        <dbReference type="EMBL" id="MBW0462621.1"/>
    </source>
</evidence>
<protein>
    <submittedName>
        <fullName evidence="1">Uncharacterized protein</fullName>
    </submittedName>
</protein>
<dbReference type="AlphaFoldDB" id="A0A9Q3BCT5"/>
<name>A0A9Q3BCT5_9BASI</name>
<reference evidence="1" key="1">
    <citation type="submission" date="2021-03" db="EMBL/GenBank/DDBJ databases">
        <title>Draft genome sequence of rust myrtle Austropuccinia psidii MF-1, a brazilian biotype.</title>
        <authorList>
            <person name="Quecine M.C."/>
            <person name="Pachon D.M.R."/>
            <person name="Bonatelli M.L."/>
            <person name="Correr F.H."/>
            <person name="Franceschini L.M."/>
            <person name="Leite T.F."/>
            <person name="Margarido G.R.A."/>
            <person name="Almeida C.A."/>
            <person name="Ferrarezi J.A."/>
            <person name="Labate C.A."/>
        </authorList>
    </citation>
    <scope>NUCLEOTIDE SEQUENCE</scope>
    <source>
        <strain evidence="1">MF-1</strain>
    </source>
</reference>
<proteinExistence type="predicted"/>
<gene>
    <name evidence="1" type="ORF">O181_002336</name>
</gene>
<keyword evidence="2" id="KW-1185">Reference proteome</keyword>
<sequence>MCQYAKYSGILLQRNNFGFQITIADKIISDGVNCVVVRIESPNNSIVVLLASYQLNATGNAPRVIRASLLNSRTLVYKGDISQPPREASQFAKMFSKNLLLQTLVLITSFSPIRARLIVPNPSNPTNVTCDDSFWPWESVPGYAFCGTTKPQQSTYRCKEARCTALAFKTCYSDPNPSSPPVWPPLGGAPIKNPPLKSFQATSNPAYVSAWSRMIPLGKNPPQGASGVRYLCMRSSGPQLKCEGCERVG</sequence>
<accession>A0A9Q3BCT5</accession>
<dbReference type="EMBL" id="AVOT02000388">
    <property type="protein sequence ID" value="MBW0462621.1"/>
    <property type="molecule type" value="Genomic_DNA"/>
</dbReference>
<evidence type="ECO:0000313" key="2">
    <source>
        <dbReference type="Proteomes" id="UP000765509"/>
    </source>
</evidence>
<dbReference type="Proteomes" id="UP000765509">
    <property type="component" value="Unassembled WGS sequence"/>
</dbReference>
<organism evidence="1 2">
    <name type="scientific">Austropuccinia psidii MF-1</name>
    <dbReference type="NCBI Taxonomy" id="1389203"/>
    <lineage>
        <taxon>Eukaryota</taxon>
        <taxon>Fungi</taxon>
        <taxon>Dikarya</taxon>
        <taxon>Basidiomycota</taxon>
        <taxon>Pucciniomycotina</taxon>
        <taxon>Pucciniomycetes</taxon>
        <taxon>Pucciniales</taxon>
        <taxon>Sphaerophragmiaceae</taxon>
        <taxon>Austropuccinia</taxon>
    </lineage>
</organism>